<dbReference type="GO" id="GO:0009279">
    <property type="term" value="C:cell outer membrane"/>
    <property type="evidence" value="ECO:0007669"/>
    <property type="project" value="UniProtKB-SubCell"/>
</dbReference>
<dbReference type="GO" id="GO:0044718">
    <property type="term" value="P:siderophore transmembrane transport"/>
    <property type="evidence" value="ECO:0007669"/>
    <property type="project" value="TreeGrafter"/>
</dbReference>
<keyword evidence="6 8" id="KW-0472">Membrane</keyword>
<keyword evidence="4 8" id="KW-0812">Transmembrane</keyword>
<keyword evidence="7 8" id="KW-0998">Cell outer membrane</keyword>
<dbReference type="PROSITE" id="PS52016">
    <property type="entry name" value="TONB_DEPENDENT_REC_3"/>
    <property type="match status" value="1"/>
</dbReference>
<evidence type="ECO:0000313" key="11">
    <source>
        <dbReference type="Proteomes" id="UP000199306"/>
    </source>
</evidence>
<dbReference type="InterPro" id="IPR037066">
    <property type="entry name" value="Plug_dom_sf"/>
</dbReference>
<dbReference type="SUPFAM" id="SSF56935">
    <property type="entry name" value="Porins"/>
    <property type="match status" value="1"/>
</dbReference>
<dbReference type="OrthoDB" id="9762903at2"/>
<gene>
    <name evidence="10" type="ORF">SAMN04515674_103347</name>
</gene>
<reference evidence="10 11" key="1">
    <citation type="submission" date="2016-10" db="EMBL/GenBank/DDBJ databases">
        <authorList>
            <person name="de Groot N.N."/>
        </authorList>
    </citation>
    <scope>NUCLEOTIDE SEQUENCE [LARGE SCALE GENOMIC DNA]</scope>
    <source>
        <strain evidence="11">E92,LMG 26720,CCM 7988</strain>
    </source>
</reference>
<dbReference type="Gene3D" id="2.40.170.20">
    <property type="entry name" value="TonB-dependent receptor, beta-barrel domain"/>
    <property type="match status" value="1"/>
</dbReference>
<evidence type="ECO:0000256" key="1">
    <source>
        <dbReference type="ARBA" id="ARBA00004571"/>
    </source>
</evidence>
<accession>A0A1I5QSJ3</accession>
<keyword evidence="3 8" id="KW-1134">Transmembrane beta strand</keyword>
<dbReference type="Proteomes" id="UP000199306">
    <property type="component" value="Unassembled WGS sequence"/>
</dbReference>
<evidence type="ECO:0000256" key="5">
    <source>
        <dbReference type="ARBA" id="ARBA00022729"/>
    </source>
</evidence>
<protein>
    <submittedName>
        <fullName evidence="10">Iron complex outermembrane recepter protein</fullName>
    </submittedName>
</protein>
<dbReference type="AlphaFoldDB" id="A0A1I5QSJ3"/>
<evidence type="ECO:0000256" key="7">
    <source>
        <dbReference type="ARBA" id="ARBA00023237"/>
    </source>
</evidence>
<keyword evidence="11" id="KW-1185">Reference proteome</keyword>
<dbReference type="GO" id="GO:0015344">
    <property type="term" value="F:siderophore uptake transmembrane transporter activity"/>
    <property type="evidence" value="ECO:0007669"/>
    <property type="project" value="TreeGrafter"/>
</dbReference>
<evidence type="ECO:0000313" key="10">
    <source>
        <dbReference type="EMBL" id="SFP49278.1"/>
    </source>
</evidence>
<evidence type="ECO:0000256" key="4">
    <source>
        <dbReference type="ARBA" id="ARBA00022692"/>
    </source>
</evidence>
<dbReference type="Pfam" id="PF07715">
    <property type="entry name" value="Plug"/>
    <property type="match status" value="1"/>
</dbReference>
<name>A0A1I5QSJ3_9BACT</name>
<proteinExistence type="inferred from homology"/>
<evidence type="ECO:0000256" key="3">
    <source>
        <dbReference type="ARBA" id="ARBA00022452"/>
    </source>
</evidence>
<dbReference type="InterPro" id="IPR012910">
    <property type="entry name" value="Plug_dom"/>
</dbReference>
<dbReference type="InterPro" id="IPR039426">
    <property type="entry name" value="TonB-dep_rcpt-like"/>
</dbReference>
<dbReference type="EMBL" id="FOXH01000003">
    <property type="protein sequence ID" value="SFP49278.1"/>
    <property type="molecule type" value="Genomic_DNA"/>
</dbReference>
<feature type="domain" description="TonB-dependent receptor plug" evidence="9">
    <location>
        <begin position="56"/>
        <end position="154"/>
    </location>
</feature>
<dbReference type="InterPro" id="IPR036942">
    <property type="entry name" value="Beta-barrel_TonB_sf"/>
</dbReference>
<comment type="similarity">
    <text evidence="8">Belongs to the TonB-dependent receptor family.</text>
</comment>
<evidence type="ECO:0000256" key="2">
    <source>
        <dbReference type="ARBA" id="ARBA00022448"/>
    </source>
</evidence>
<evidence type="ECO:0000256" key="6">
    <source>
        <dbReference type="ARBA" id="ARBA00023136"/>
    </source>
</evidence>
<comment type="subcellular location">
    <subcellularLocation>
        <location evidence="1 8">Cell outer membrane</location>
        <topology evidence="1 8">Multi-pass membrane protein</topology>
    </subcellularLocation>
</comment>
<dbReference type="STRING" id="1079859.SAMN04515674_103347"/>
<dbReference type="RefSeq" id="WP_092014617.1">
    <property type="nucleotide sequence ID" value="NZ_FOXH01000003.1"/>
</dbReference>
<evidence type="ECO:0000256" key="8">
    <source>
        <dbReference type="PROSITE-ProRule" id="PRU01360"/>
    </source>
</evidence>
<sequence length="653" mass="73195">MYSFSTYLKSIRFGVFLITFSWILSPTLSAQEAGNKQLDEVKVTGFAPEKYMAGLKVQKVDSATLARFQFQTMADFLAFQSPISLKSYGPGQLTTLSFRGTSANHTALLWNGINVNAPTVGQTDYSTVPLLGFDEMAIQYGSAASCVGTDAIGGSILLGSAPRWKQKGFNATVGGQYNTLDNFNGQAGIRFVEKLKNNFQLSGKTLLYGSQYNNHYNQTSRTDSEGRTYPVEPSETVQKGLVQDLFLRNKNGNQLSLNIWLTDSKLTIQPDVVAFREITQTKAYRFLGGYQLKNTTFKAGFIRDIIDYGTGDFSNPSHSETDRYIVRAEHEFSWKKADSFWQTNLRIGGEFVHYAARVDGYGDMTINEDREDVFALLRQQFSPKLFASVNLRQAFSSKYKAPFTPSFGLEYLALSKPATQVKFTGNIARSYRLPTLNERYWKVLGNPDIRPESGFNKEIGTEIKQLFSENLNATLGVNAYHNLIDDWTYWNPDKNYRVENLQQVLTKGLEVTLALKYLKENKMAGITGTYAYTNASQQKVYDAYAADIIGKQLIYVPVHTLSGNAYAGKGDWSLNIQGLYNSDRFITFDHSGRPFPPYFLLNSTVSGKIQLGRIQSSLILQVNNLTDIVYPSVRKNAMPGRSFSLGLVFNFNS</sequence>
<dbReference type="PANTHER" id="PTHR30069">
    <property type="entry name" value="TONB-DEPENDENT OUTER MEMBRANE RECEPTOR"/>
    <property type="match status" value="1"/>
</dbReference>
<organism evidence="10 11">
    <name type="scientific">Pseudarcicella hirudinis</name>
    <dbReference type="NCBI Taxonomy" id="1079859"/>
    <lineage>
        <taxon>Bacteria</taxon>
        <taxon>Pseudomonadati</taxon>
        <taxon>Bacteroidota</taxon>
        <taxon>Cytophagia</taxon>
        <taxon>Cytophagales</taxon>
        <taxon>Flectobacillaceae</taxon>
        <taxon>Pseudarcicella</taxon>
    </lineage>
</organism>
<keyword evidence="2 8" id="KW-0813">Transport</keyword>
<evidence type="ECO:0000259" key="9">
    <source>
        <dbReference type="Pfam" id="PF07715"/>
    </source>
</evidence>
<dbReference type="Gene3D" id="2.170.130.10">
    <property type="entry name" value="TonB-dependent receptor, plug domain"/>
    <property type="match status" value="1"/>
</dbReference>
<keyword evidence="5" id="KW-0732">Signal</keyword>
<dbReference type="PANTHER" id="PTHR30069:SF29">
    <property type="entry name" value="HEMOGLOBIN AND HEMOGLOBIN-HAPTOGLOBIN-BINDING PROTEIN 1-RELATED"/>
    <property type="match status" value="1"/>
</dbReference>